<feature type="compositionally biased region" description="Pro residues" evidence="5">
    <location>
        <begin position="63"/>
        <end position="76"/>
    </location>
</feature>
<dbReference type="Proteomes" id="UP000054516">
    <property type="component" value="Unassembled WGS sequence"/>
</dbReference>
<dbReference type="Gene3D" id="3.30.40.10">
    <property type="entry name" value="Zinc/RING finger domain, C3HC4 (zinc finger)"/>
    <property type="match status" value="1"/>
</dbReference>
<feature type="compositionally biased region" description="Polar residues" evidence="5">
    <location>
        <begin position="557"/>
        <end position="593"/>
    </location>
</feature>
<feature type="compositionally biased region" description="Low complexity" evidence="5">
    <location>
        <begin position="87"/>
        <end position="103"/>
    </location>
</feature>
<evidence type="ECO:0000256" key="1">
    <source>
        <dbReference type="ARBA" id="ARBA00022723"/>
    </source>
</evidence>
<keyword evidence="8" id="KW-1185">Reference proteome</keyword>
<dbReference type="STRING" id="77044.A0A1S7UMD7"/>
<dbReference type="InterPro" id="IPR004181">
    <property type="entry name" value="Znf_MIZ"/>
</dbReference>
<evidence type="ECO:0000313" key="7">
    <source>
        <dbReference type="EMBL" id="GAP84494.2"/>
    </source>
</evidence>
<dbReference type="GO" id="GO:0016925">
    <property type="term" value="P:protein sumoylation"/>
    <property type="evidence" value="ECO:0007669"/>
    <property type="project" value="TreeGrafter"/>
</dbReference>
<protein>
    <submittedName>
        <fullName evidence="7">Putative MIZ SP-RING zinc finger</fullName>
    </submittedName>
</protein>
<feature type="compositionally biased region" description="Polar residues" evidence="5">
    <location>
        <begin position="668"/>
        <end position="688"/>
    </location>
</feature>
<evidence type="ECO:0000256" key="5">
    <source>
        <dbReference type="SAM" id="MobiDB-lite"/>
    </source>
</evidence>
<keyword evidence="2 4" id="KW-0863">Zinc-finger</keyword>
<dbReference type="InterPro" id="IPR057847">
    <property type="entry name" value="ZMIZ1/ZMIZ2_GBD-like"/>
</dbReference>
<feature type="compositionally biased region" description="Low complexity" evidence="5">
    <location>
        <begin position="120"/>
        <end position="138"/>
    </location>
</feature>
<evidence type="ECO:0000313" key="8">
    <source>
        <dbReference type="Proteomes" id="UP000054516"/>
    </source>
</evidence>
<proteinExistence type="predicted"/>
<dbReference type="OMA" id="DNWRCPI"/>
<feature type="region of interest" description="Disordered" evidence="5">
    <location>
        <begin position="232"/>
        <end position="267"/>
    </location>
</feature>
<dbReference type="GO" id="GO:0008270">
    <property type="term" value="F:zinc ion binding"/>
    <property type="evidence" value="ECO:0007669"/>
    <property type="project" value="UniProtKB-KW"/>
</dbReference>
<evidence type="ECO:0000256" key="3">
    <source>
        <dbReference type="ARBA" id="ARBA00022833"/>
    </source>
</evidence>
<feature type="region of interest" description="Disordered" evidence="5">
    <location>
        <begin position="656"/>
        <end position="699"/>
    </location>
</feature>
<feature type="compositionally biased region" description="Pro residues" evidence="5">
    <location>
        <begin position="104"/>
        <end position="119"/>
    </location>
</feature>
<organism evidence="7">
    <name type="scientific">Rosellinia necatrix</name>
    <name type="common">White root-rot fungus</name>
    <dbReference type="NCBI Taxonomy" id="77044"/>
    <lineage>
        <taxon>Eukaryota</taxon>
        <taxon>Fungi</taxon>
        <taxon>Dikarya</taxon>
        <taxon>Ascomycota</taxon>
        <taxon>Pezizomycotina</taxon>
        <taxon>Sordariomycetes</taxon>
        <taxon>Xylariomycetidae</taxon>
        <taxon>Xylariales</taxon>
        <taxon>Xylariaceae</taxon>
        <taxon>Rosellinia</taxon>
    </lineage>
</organism>
<name>A0A1S7UMD7_ROSNE</name>
<dbReference type="OrthoDB" id="27975at2759"/>
<feature type="compositionally biased region" description="Polar residues" evidence="5">
    <location>
        <begin position="139"/>
        <end position="150"/>
    </location>
</feature>
<feature type="region of interest" description="Disordered" evidence="5">
    <location>
        <begin position="555"/>
        <end position="623"/>
    </location>
</feature>
<dbReference type="PANTHER" id="PTHR10782">
    <property type="entry name" value="ZINC FINGER MIZ DOMAIN-CONTAINING PROTEIN"/>
    <property type="match status" value="1"/>
</dbReference>
<dbReference type="InterPro" id="IPR013083">
    <property type="entry name" value="Znf_RING/FYVE/PHD"/>
</dbReference>
<feature type="region of interest" description="Disordered" evidence="5">
    <location>
        <begin position="748"/>
        <end position="772"/>
    </location>
</feature>
<gene>
    <name evidence="7" type="ORF">SAMD00023353_1100100</name>
</gene>
<dbReference type="EMBL" id="DF977456">
    <property type="protein sequence ID" value="GAP84494.2"/>
    <property type="molecule type" value="Genomic_DNA"/>
</dbReference>
<evidence type="ECO:0000256" key="2">
    <source>
        <dbReference type="ARBA" id="ARBA00022771"/>
    </source>
</evidence>
<dbReference type="GO" id="GO:0000785">
    <property type="term" value="C:chromatin"/>
    <property type="evidence" value="ECO:0007669"/>
    <property type="project" value="TreeGrafter"/>
</dbReference>
<accession>A0A1S7UMD7</accession>
<dbReference type="Pfam" id="PF25527">
    <property type="entry name" value="GBD-like_ZMIZ1_ZMIZ2"/>
    <property type="match status" value="1"/>
</dbReference>
<reference evidence="7" key="1">
    <citation type="submission" date="2016-03" db="EMBL/GenBank/DDBJ databases">
        <title>Draft genome sequence of Rosellinia necatrix.</title>
        <authorList>
            <person name="Kanematsu S."/>
        </authorList>
    </citation>
    <scope>NUCLEOTIDE SEQUENCE [LARGE SCALE GENOMIC DNA]</scope>
    <source>
        <strain evidence="7">W97</strain>
    </source>
</reference>
<feature type="region of interest" description="Disordered" evidence="5">
    <location>
        <begin position="50"/>
        <end position="218"/>
    </location>
</feature>
<dbReference type="PANTHER" id="PTHR10782:SF4">
    <property type="entry name" value="TONALLI, ISOFORM E"/>
    <property type="match status" value="1"/>
</dbReference>
<dbReference type="PROSITE" id="PS51044">
    <property type="entry name" value="ZF_SP_RING"/>
    <property type="match status" value="1"/>
</dbReference>
<evidence type="ECO:0000256" key="4">
    <source>
        <dbReference type="PROSITE-ProRule" id="PRU00452"/>
    </source>
</evidence>
<feature type="compositionally biased region" description="Acidic residues" evidence="5">
    <location>
        <begin position="1218"/>
        <end position="1228"/>
    </location>
</feature>
<evidence type="ECO:0000259" key="6">
    <source>
        <dbReference type="PROSITE" id="PS51044"/>
    </source>
</evidence>
<dbReference type="AlphaFoldDB" id="A0A1S7UMD7"/>
<feature type="domain" description="SP-RING-type" evidence="6">
    <location>
        <begin position="1091"/>
        <end position="1194"/>
    </location>
</feature>
<feature type="region of interest" description="Disordered" evidence="5">
    <location>
        <begin position="1209"/>
        <end position="1253"/>
    </location>
</feature>
<keyword evidence="3" id="KW-0862">Zinc</keyword>
<feature type="compositionally biased region" description="Pro residues" evidence="5">
    <location>
        <begin position="151"/>
        <end position="161"/>
    </location>
</feature>
<dbReference type="GO" id="GO:0061665">
    <property type="term" value="F:SUMO ligase activity"/>
    <property type="evidence" value="ECO:0007669"/>
    <property type="project" value="TreeGrafter"/>
</dbReference>
<sequence length="1253" mass="138533">MAPTVGTAASLAGAKGQGRGQGQTPALPMAFEGRRQVAASNSTLNAWVGGRQPSWLANATPVQPTPRPAQSPPTPYPIAATPLTDMPALSQPQPEPQPQSQLQPQPPSRSPPRPQPESPSPSQSQSQVQLLGQSLCQSEHTLQPRLQSPAQPIPPHPPHPPLTVTASDPPRFATSLADSVLPSPASSDEPSPCLSFPRESHRHSPNAGNLYPVRARHDPPTTEAHFVLDSHVNSRPLSSPQSRDTMSPVHNDRGPSPQHTNQVQPHPAISSAVDTAITTPPTSAVAGNFNTGTVSQDILRSIAPKRRRVENNSLAFLDSLGVQSTMQSYLQEIGGEASLDAAVEQPRFLLLRKACREGDVFFVALHQLFCSWTMSQASIHKLCHENVHDTSLVDNAFGIMGTVLKANSKQREPVLRWFANFPVPLATMRLHEFYARTINQVLDFLICVSKKWSIINHAHASLGYPLLMKELINNFRLYSPILQSIVFRASRRTLGAPDHPIGLQLDDLFWADQEKHRNPNDGTYSLRLEGENYDQYNDVLARRYQALISRFRAASQGHPNHSPSITPTPSTAQSPNVPSASIVSDQQGPQSQMAPRIRTAPSPINTGRVIPNNQSFPSPSPTYPPTTLLHSTAIPNTDATFAPQFAVATSHILPSSPTVRMTMPPYQSPNLTQQGQPGTFGAHSQSGIHQREYEQQSARQQQFQQQFQQQRLQQQQQQQLLQQQQYEWQAVQQQLRLQQIQQNIQQPQYIQRKRAQPGATPSPRPSSVQITHSLTSQMPPVERLSPRFQNISNLSAPIAPPHNLASVSSAVHMTHQSGLTNSLPGSVNVVQPSSVRPRPSAGPQRQSTQIIDRLIPPPGLRINLQDYPHTPYEKRSIDHSLHQAHLRSPKRIPRMHSGATSNERYYQAVKDFVLKPSPIPPQPYLYEFTFNVVDTVLTKLTLDERSGGEVLPINRFRDGSLRIRARCCNMASGPVLDHVWVTSETTWPDHVFMTLNEQVIEIKRKQHHSKDIPVDISSFIHMGPNTLSISVFPRSTQHKQHTPYIAVEIVEVLSHSAILRMVNVSGIKQENETREVIRRRLTGSSLAPGGEDNDIEIPDGISIDLADPFTATIYKVPVRGQTCTHLECFDLENWLNTRLGKKSPCVCGGGPNCRCPKEPSFVDKWKCPLCNGDARPYSLRIDEFLVEIRAHLEQNNHLRTKSITVFADGSWKANDPAGDGDSDMDSDDNGPPATSKATSKPSAPRNIIELDDD</sequence>
<feature type="region of interest" description="Disordered" evidence="5">
    <location>
        <begin position="1"/>
        <end position="34"/>
    </location>
</feature>
<feature type="compositionally biased region" description="Polar residues" evidence="5">
    <location>
        <begin position="232"/>
        <end position="245"/>
    </location>
</feature>
<keyword evidence="1" id="KW-0479">Metal-binding</keyword>